<reference evidence="2" key="1">
    <citation type="submission" date="2016-10" db="EMBL/GenBank/DDBJ databases">
        <authorList>
            <person name="Varghese N."/>
        </authorList>
    </citation>
    <scope>NUCLEOTIDE SEQUENCE [LARGE SCALE GENOMIC DNA]</scope>
    <source>
        <strain evidence="2">DSM 21843</strain>
    </source>
</reference>
<protein>
    <submittedName>
        <fullName evidence="1">Uncharacterized protein</fullName>
    </submittedName>
</protein>
<dbReference type="KEGG" id="ddt:AAY81_07430"/>
<proteinExistence type="predicted"/>
<dbReference type="RefSeq" id="WP_066663362.1">
    <property type="nucleotide sequence ID" value="NZ_CP011402.1"/>
</dbReference>
<sequence>MSGEAFDTEQAQAILDEMAVMAAYGDIVDVPRPVSLTHAPMPREDRGAQFAPFAALSGFTDIIEDTARGH</sequence>
<dbReference type="AlphaFoldDB" id="A0A172RZ93"/>
<dbReference type="Proteomes" id="UP000182975">
    <property type="component" value="Unassembled WGS sequence"/>
</dbReference>
<keyword evidence="2" id="KW-1185">Reference proteome</keyword>
<dbReference type="EMBL" id="FOEC01000005">
    <property type="protein sequence ID" value="SEO74202.1"/>
    <property type="molecule type" value="Genomic_DNA"/>
</dbReference>
<accession>A0A172RZ93</accession>
<evidence type="ECO:0000313" key="2">
    <source>
        <dbReference type="Proteomes" id="UP000182975"/>
    </source>
</evidence>
<gene>
    <name evidence="1" type="ORF">SAMN02910314_01052</name>
</gene>
<evidence type="ECO:0000313" key="1">
    <source>
        <dbReference type="EMBL" id="SEO74202.1"/>
    </source>
</evidence>
<dbReference type="PATRIC" id="fig|79604.3.peg.1497"/>
<dbReference type="OrthoDB" id="361760at2"/>
<name>A0A172RZ93_9ACTN</name>
<dbReference type="STRING" id="79604.AAY81_07430"/>
<organism evidence="1 2">
    <name type="scientific">Denitrobacterium detoxificans</name>
    <dbReference type="NCBI Taxonomy" id="79604"/>
    <lineage>
        <taxon>Bacteria</taxon>
        <taxon>Bacillati</taxon>
        <taxon>Actinomycetota</taxon>
        <taxon>Coriobacteriia</taxon>
        <taxon>Eggerthellales</taxon>
        <taxon>Eggerthellaceae</taxon>
        <taxon>Denitrobacterium</taxon>
    </lineage>
</organism>